<accession>S3Z582</accession>
<organism evidence="1 2">
    <name type="scientific">Bacteroides stercoris CC31F</name>
    <dbReference type="NCBI Taxonomy" id="1073351"/>
    <lineage>
        <taxon>Bacteria</taxon>
        <taxon>Pseudomonadati</taxon>
        <taxon>Bacteroidota</taxon>
        <taxon>Bacteroidia</taxon>
        <taxon>Bacteroidales</taxon>
        <taxon>Bacteroidaceae</taxon>
        <taxon>Bacteroides</taxon>
    </lineage>
</organism>
<evidence type="ECO:0000313" key="2">
    <source>
        <dbReference type="Proteomes" id="UP000014614"/>
    </source>
</evidence>
<evidence type="ECO:0000313" key="1">
    <source>
        <dbReference type="EMBL" id="EPH15910.1"/>
    </source>
</evidence>
<dbReference type="HOGENOM" id="CLU_3402179_0_0_10"/>
<reference evidence="1 2" key="1">
    <citation type="submission" date="2013-05" db="EMBL/GenBank/DDBJ databases">
        <title>The Genome Sequence of Bacteroides stercoris CC31F.</title>
        <authorList>
            <consortium name="The Broad Institute Genomics Platform"/>
            <person name="Earl A."/>
            <person name="Ward D."/>
            <person name="Feldgarden M."/>
            <person name="Gevers D."/>
            <person name="Oliphant K."/>
            <person name="Allen-Vercoe E."/>
            <person name="Walker B."/>
            <person name="Young S."/>
            <person name="Zeng Q."/>
            <person name="Gargeya S."/>
            <person name="Fitzgerald M."/>
            <person name="Haas B."/>
            <person name="Abouelleil A."/>
            <person name="Allen A.W."/>
            <person name="Alvarado L."/>
            <person name="Arachchi H.M."/>
            <person name="Berlin A.M."/>
            <person name="Chapman S.B."/>
            <person name="Gainer-Dewar J."/>
            <person name="Goldberg J."/>
            <person name="Griggs A."/>
            <person name="Gujja S."/>
            <person name="Hansen M."/>
            <person name="Howarth C."/>
            <person name="Imamovic A."/>
            <person name="Ireland A."/>
            <person name="Larimer J."/>
            <person name="McCowan C."/>
            <person name="Murphy C."/>
            <person name="Pearson M."/>
            <person name="Poon T.W."/>
            <person name="Priest M."/>
            <person name="Roberts A."/>
            <person name="Saif S."/>
            <person name="Shea T."/>
            <person name="Sisk P."/>
            <person name="Sykes S."/>
            <person name="Wortman J."/>
            <person name="Nusbaum C."/>
            <person name="Birren B."/>
        </authorList>
    </citation>
    <scope>NUCLEOTIDE SEQUENCE [LARGE SCALE GENOMIC DNA]</scope>
    <source>
        <strain evidence="1 2">CC31F</strain>
    </source>
</reference>
<dbReference type="EMBL" id="ATFP01000054">
    <property type="protein sequence ID" value="EPH15910.1"/>
    <property type="molecule type" value="Genomic_DNA"/>
</dbReference>
<sequence length="30" mass="3657">MVNLFPYFWKRIIITGVWPGENEKLNIKIH</sequence>
<protein>
    <submittedName>
        <fullName evidence="1">Uncharacterized protein</fullName>
    </submittedName>
</protein>
<gene>
    <name evidence="1" type="ORF">HMPREF1181_03387</name>
</gene>
<proteinExistence type="predicted"/>
<comment type="caution">
    <text evidence="1">The sequence shown here is derived from an EMBL/GenBank/DDBJ whole genome shotgun (WGS) entry which is preliminary data.</text>
</comment>
<name>S3Z582_BACSE</name>
<dbReference type="AlphaFoldDB" id="S3Z582"/>
<dbReference type="Proteomes" id="UP000014614">
    <property type="component" value="Unassembled WGS sequence"/>
</dbReference>